<evidence type="ECO:0000256" key="1">
    <source>
        <dbReference type="SAM" id="SignalP"/>
    </source>
</evidence>
<gene>
    <name evidence="2" type="ORF">ABS361_20980</name>
</gene>
<dbReference type="AlphaFoldDB" id="A0AAU7X9E0"/>
<keyword evidence="1" id="KW-0732">Signal</keyword>
<evidence type="ECO:0000313" key="2">
    <source>
        <dbReference type="EMBL" id="XBY44455.1"/>
    </source>
</evidence>
<dbReference type="RefSeq" id="WP_407049548.1">
    <property type="nucleotide sequence ID" value="NZ_CP158568.1"/>
</dbReference>
<keyword evidence="2" id="KW-0966">Cell projection</keyword>
<accession>A0AAU7X9E0</accession>
<reference evidence="2" key="1">
    <citation type="submission" date="2024-06" db="EMBL/GenBank/DDBJ databases">
        <title>Methylostella associata gen. nov., sp. nov., a novel Ancalomicrobiaceae-affiliated facultatively methylotrophic bacteria that feed on methanotrophs of the genus Methylococcus.</title>
        <authorList>
            <person name="Saltykova V."/>
            <person name="Danilova O.V."/>
            <person name="Oshkin I.Y."/>
            <person name="Belova S.E."/>
            <person name="Pimenov N.V."/>
            <person name="Dedysh S.N."/>
        </authorList>
    </citation>
    <scope>NUCLEOTIDE SEQUENCE</scope>
    <source>
        <strain evidence="2">S20</strain>
    </source>
</reference>
<protein>
    <submittedName>
        <fullName evidence="2">Flagellar basal body-associated protein FliL</fullName>
    </submittedName>
</protein>
<organism evidence="2">
    <name type="scientific">Methyloraptor flagellatus</name>
    <dbReference type="NCBI Taxonomy" id="3162530"/>
    <lineage>
        <taxon>Bacteria</taxon>
        <taxon>Pseudomonadati</taxon>
        <taxon>Pseudomonadota</taxon>
        <taxon>Alphaproteobacteria</taxon>
        <taxon>Hyphomicrobiales</taxon>
        <taxon>Ancalomicrobiaceae</taxon>
        <taxon>Methyloraptor</taxon>
    </lineage>
</organism>
<feature type="signal peptide" evidence="1">
    <location>
        <begin position="1"/>
        <end position="25"/>
    </location>
</feature>
<feature type="chain" id="PRO_5043549137" evidence="1">
    <location>
        <begin position="26"/>
        <end position="208"/>
    </location>
</feature>
<sequence length="208" mass="21965">MLNRIGALLVCGLTALALIVGDATAKDHAKIAPITDARGPAGATVVLVRHAEKPDAGPGLSPAGEVRARNYADYFRRFQVDGRPLTFDTLVATADSKNSARPRLTITPLSQALGLPIEHGFANADVAGMVRWLGETQQGRTVLISWHHGMMPTLLANLGVEVAPLIPGGKWPGAVFDWVIVLKFDAQGKVADARRIVEPAAVGQAKGN</sequence>
<dbReference type="InterPro" id="IPR029033">
    <property type="entry name" value="His_PPase_superfam"/>
</dbReference>
<dbReference type="KEGG" id="mflg:ABS361_20980"/>
<keyword evidence="2" id="KW-0282">Flagellum</keyword>
<keyword evidence="2" id="KW-0969">Cilium</keyword>
<dbReference type="Gene3D" id="3.40.50.1240">
    <property type="entry name" value="Phosphoglycerate mutase-like"/>
    <property type="match status" value="1"/>
</dbReference>
<dbReference type="EMBL" id="CP158568">
    <property type="protein sequence ID" value="XBY44455.1"/>
    <property type="molecule type" value="Genomic_DNA"/>
</dbReference>
<name>A0AAU7X9E0_9HYPH</name>
<dbReference type="SUPFAM" id="SSF53254">
    <property type="entry name" value="Phosphoglycerate mutase-like"/>
    <property type="match status" value="1"/>
</dbReference>
<proteinExistence type="predicted"/>